<dbReference type="Gene3D" id="1.20.120.160">
    <property type="entry name" value="HPT domain"/>
    <property type="match status" value="1"/>
</dbReference>
<keyword evidence="2" id="KW-1185">Reference proteome</keyword>
<evidence type="ECO:0000313" key="2">
    <source>
        <dbReference type="Proteomes" id="UP001257659"/>
    </source>
</evidence>
<evidence type="ECO:0000313" key="1">
    <source>
        <dbReference type="EMBL" id="MDR6301473.1"/>
    </source>
</evidence>
<sequence>MKKYNLEQIQEMADGDEEFILEMVKTFTEELPEDIHAMNEAVNNGNAQLAYQTAHKMKPNLQIFGLDLAPEVKKIEGWAKNSAMKEDILPYANIVSETVLTACKELREDFNL</sequence>
<proteinExistence type="predicted"/>
<accession>A0ABU1K784</accession>
<organism evidence="1 2">
    <name type="scientific">Mesonia maritima</name>
    <dbReference type="NCBI Taxonomy" id="1793873"/>
    <lineage>
        <taxon>Bacteria</taxon>
        <taxon>Pseudomonadati</taxon>
        <taxon>Bacteroidota</taxon>
        <taxon>Flavobacteriia</taxon>
        <taxon>Flavobacteriales</taxon>
        <taxon>Flavobacteriaceae</taxon>
        <taxon>Mesonia</taxon>
    </lineage>
</organism>
<protein>
    <submittedName>
        <fullName evidence="1">HPt (Histidine-containing phosphotransfer) domain-containing protein</fullName>
    </submittedName>
</protein>
<gene>
    <name evidence="1" type="ORF">GGR31_002142</name>
</gene>
<dbReference type="EMBL" id="JAVDQA010000006">
    <property type="protein sequence ID" value="MDR6301473.1"/>
    <property type="molecule type" value="Genomic_DNA"/>
</dbReference>
<dbReference type="SUPFAM" id="SSF47226">
    <property type="entry name" value="Histidine-containing phosphotransfer domain, HPT domain"/>
    <property type="match status" value="1"/>
</dbReference>
<dbReference type="Proteomes" id="UP001257659">
    <property type="component" value="Unassembled WGS sequence"/>
</dbReference>
<comment type="caution">
    <text evidence="1">The sequence shown here is derived from an EMBL/GenBank/DDBJ whole genome shotgun (WGS) entry which is preliminary data.</text>
</comment>
<name>A0ABU1K784_9FLAO</name>
<dbReference type="InterPro" id="IPR036641">
    <property type="entry name" value="HPT_dom_sf"/>
</dbReference>
<dbReference type="RefSeq" id="WP_309728915.1">
    <property type="nucleotide sequence ID" value="NZ_JAVDQA010000006.1"/>
</dbReference>
<reference evidence="1 2" key="1">
    <citation type="submission" date="2023-07" db="EMBL/GenBank/DDBJ databases">
        <title>Genomic Encyclopedia of Type Strains, Phase IV (KMG-IV): sequencing the most valuable type-strain genomes for metagenomic binning, comparative biology and taxonomic classification.</title>
        <authorList>
            <person name="Goeker M."/>
        </authorList>
    </citation>
    <scope>NUCLEOTIDE SEQUENCE [LARGE SCALE GENOMIC DNA]</scope>
    <source>
        <strain evidence="1 2">DSM 102814</strain>
    </source>
</reference>